<dbReference type="OrthoDB" id="250548at2759"/>
<proteinExistence type="predicted"/>
<reference evidence="2 3" key="1">
    <citation type="submission" date="2016-07" db="EMBL/GenBank/DDBJ databases">
        <title>Pervasive Adenine N6-methylation of Active Genes in Fungi.</title>
        <authorList>
            <consortium name="DOE Joint Genome Institute"/>
            <person name="Mondo S.J."/>
            <person name="Dannebaum R.O."/>
            <person name="Kuo R.C."/>
            <person name="Labutti K."/>
            <person name="Haridas S."/>
            <person name="Kuo A."/>
            <person name="Salamov A."/>
            <person name="Ahrendt S.R."/>
            <person name="Lipzen A."/>
            <person name="Sullivan W."/>
            <person name="Andreopoulos W.B."/>
            <person name="Clum A."/>
            <person name="Lindquist E."/>
            <person name="Daum C."/>
            <person name="Ramamoorthy G.K."/>
            <person name="Gryganskyi A."/>
            <person name="Culley D."/>
            <person name="Magnuson J.K."/>
            <person name="James T.Y."/>
            <person name="O'Malley M.A."/>
            <person name="Stajich J.E."/>
            <person name="Spatafora J.W."/>
            <person name="Visel A."/>
            <person name="Grigoriev I.V."/>
        </authorList>
    </citation>
    <scope>NUCLEOTIDE SEQUENCE [LARGE SCALE GENOMIC DNA]</scope>
    <source>
        <strain evidence="2 3">PL171</strain>
    </source>
</reference>
<accession>A0A1Y2HZB7</accession>
<sequence length="187" mass="21714">MTAKTSTGGKKQGQKYQNTTAFRHNKASKKTKEILALPVQGVCARCFEIIEWRKKFRKYKPMTQPKKCVSCEQKTVKESYHIMCNPCAHKKNVCAKCGESKEIVEGVNTVTPQEMNAQRQEYEIKLRMLTERQRRTFLRKLARGERTEADLLAMDIKSKDDDMWGFSDDEDEDDEDGSDEDEEEDEE</sequence>
<evidence type="ECO:0000256" key="1">
    <source>
        <dbReference type="SAM" id="MobiDB-lite"/>
    </source>
</evidence>
<evidence type="ECO:0000313" key="3">
    <source>
        <dbReference type="Proteomes" id="UP000193411"/>
    </source>
</evidence>
<organism evidence="2 3">
    <name type="scientific">Catenaria anguillulae PL171</name>
    <dbReference type="NCBI Taxonomy" id="765915"/>
    <lineage>
        <taxon>Eukaryota</taxon>
        <taxon>Fungi</taxon>
        <taxon>Fungi incertae sedis</taxon>
        <taxon>Blastocladiomycota</taxon>
        <taxon>Blastocladiomycetes</taxon>
        <taxon>Blastocladiales</taxon>
        <taxon>Catenariaceae</taxon>
        <taxon>Catenaria</taxon>
    </lineage>
</organism>
<dbReference type="AlphaFoldDB" id="A0A1Y2HZB7"/>
<dbReference type="Pfam" id="PF10217">
    <property type="entry name" value="DUF2039"/>
    <property type="match status" value="1"/>
</dbReference>
<feature type="region of interest" description="Disordered" evidence="1">
    <location>
        <begin position="157"/>
        <end position="187"/>
    </location>
</feature>
<feature type="region of interest" description="Disordered" evidence="1">
    <location>
        <begin position="1"/>
        <end position="21"/>
    </location>
</feature>
<dbReference type="Proteomes" id="UP000193411">
    <property type="component" value="Unassembled WGS sequence"/>
</dbReference>
<dbReference type="EMBL" id="MCFL01000004">
    <property type="protein sequence ID" value="ORZ39975.1"/>
    <property type="molecule type" value="Genomic_DNA"/>
</dbReference>
<name>A0A1Y2HZB7_9FUNG</name>
<dbReference type="InterPro" id="IPR019351">
    <property type="entry name" value="DUF2039"/>
</dbReference>
<gene>
    <name evidence="2" type="ORF">BCR44DRAFT_97083</name>
</gene>
<keyword evidence="3" id="KW-1185">Reference proteome</keyword>
<evidence type="ECO:0000313" key="2">
    <source>
        <dbReference type="EMBL" id="ORZ39975.1"/>
    </source>
</evidence>
<protein>
    <submittedName>
        <fullName evidence="2">Uncharacterized protein</fullName>
    </submittedName>
</protein>
<feature type="compositionally biased region" description="Low complexity" evidence="1">
    <location>
        <begin position="1"/>
        <end position="20"/>
    </location>
</feature>
<feature type="compositionally biased region" description="Acidic residues" evidence="1">
    <location>
        <begin position="167"/>
        <end position="187"/>
    </location>
</feature>
<dbReference type="PANTHER" id="PTHR22876:SF5">
    <property type="entry name" value="CHROMOSOME 9 OPEN READING FRAME 85"/>
    <property type="match status" value="1"/>
</dbReference>
<dbReference type="PANTHER" id="PTHR22876">
    <property type="entry name" value="ZGC:101016"/>
    <property type="match status" value="1"/>
</dbReference>
<comment type="caution">
    <text evidence="2">The sequence shown here is derived from an EMBL/GenBank/DDBJ whole genome shotgun (WGS) entry which is preliminary data.</text>
</comment>